<comment type="subcellular location">
    <subcellularLocation>
        <location evidence="1">Cell membrane</location>
        <topology evidence="1">Multi-pass membrane protein</topology>
    </subcellularLocation>
</comment>
<proteinExistence type="inferred from homology"/>
<evidence type="ECO:0000313" key="9">
    <source>
        <dbReference type="Proteomes" id="UP000295418"/>
    </source>
</evidence>
<comment type="caution">
    <text evidence="8">The sequence shown here is derived from an EMBL/GenBank/DDBJ whole genome shotgun (WGS) entry which is preliminary data.</text>
</comment>
<protein>
    <submittedName>
        <fullName evidence="8">DoxX family protein</fullName>
    </submittedName>
</protein>
<feature type="transmembrane region" description="Helical" evidence="7">
    <location>
        <begin position="109"/>
        <end position="128"/>
    </location>
</feature>
<evidence type="ECO:0000313" key="8">
    <source>
        <dbReference type="EMBL" id="TCZ77242.1"/>
    </source>
</evidence>
<evidence type="ECO:0000256" key="6">
    <source>
        <dbReference type="ARBA" id="ARBA00023136"/>
    </source>
</evidence>
<keyword evidence="5 7" id="KW-1133">Transmembrane helix</keyword>
<sequence>MLSSIGLLVIRLVVGLTLAAHGAQKLFGWFGGYGPKGTGGFFDSIGFKPGVFLAVLVGLAEFGGGLMVAAGFLTWLGAAFITIVMLGALLKVHAKNGFWVTSNGIEFTLIIIAVVVGIAFIGAGDYSLDALWFK</sequence>
<evidence type="ECO:0000256" key="7">
    <source>
        <dbReference type="SAM" id="Phobius"/>
    </source>
</evidence>
<evidence type="ECO:0000256" key="2">
    <source>
        <dbReference type="ARBA" id="ARBA00006679"/>
    </source>
</evidence>
<dbReference type="InterPro" id="IPR051907">
    <property type="entry name" value="DoxX-like_oxidoreductase"/>
</dbReference>
<dbReference type="PANTHER" id="PTHR33452:SF10">
    <property type="entry name" value="OXIDOREDUCTASE MHQP-RELATED"/>
    <property type="match status" value="1"/>
</dbReference>
<keyword evidence="6 7" id="KW-0472">Membrane</keyword>
<dbReference type="InterPro" id="IPR032808">
    <property type="entry name" value="DoxX"/>
</dbReference>
<evidence type="ECO:0000256" key="4">
    <source>
        <dbReference type="ARBA" id="ARBA00022692"/>
    </source>
</evidence>
<name>A0A4V2WNY1_9BACL</name>
<dbReference type="OrthoDB" id="346004at2"/>
<dbReference type="GO" id="GO:0005886">
    <property type="term" value="C:plasma membrane"/>
    <property type="evidence" value="ECO:0007669"/>
    <property type="project" value="UniProtKB-SubCell"/>
</dbReference>
<gene>
    <name evidence="8" type="ORF">E0485_12355</name>
</gene>
<accession>A0A4V2WNY1</accession>
<evidence type="ECO:0000256" key="1">
    <source>
        <dbReference type="ARBA" id="ARBA00004651"/>
    </source>
</evidence>
<reference evidence="8 9" key="1">
    <citation type="submission" date="2019-03" db="EMBL/GenBank/DDBJ databases">
        <authorList>
            <person name="Kim M.K.M."/>
        </authorList>
    </citation>
    <scope>NUCLEOTIDE SEQUENCE [LARGE SCALE GENOMIC DNA]</scope>
    <source>
        <strain evidence="8 9">18JY21-1</strain>
    </source>
</reference>
<dbReference type="RefSeq" id="WP_132418344.1">
    <property type="nucleotide sequence ID" value="NZ_SKFG01000010.1"/>
</dbReference>
<dbReference type="EMBL" id="SKFG01000010">
    <property type="protein sequence ID" value="TCZ77242.1"/>
    <property type="molecule type" value="Genomic_DNA"/>
</dbReference>
<organism evidence="8 9">
    <name type="scientific">Paenibacillus albiflavus</name>
    <dbReference type="NCBI Taxonomy" id="2545760"/>
    <lineage>
        <taxon>Bacteria</taxon>
        <taxon>Bacillati</taxon>
        <taxon>Bacillota</taxon>
        <taxon>Bacilli</taxon>
        <taxon>Bacillales</taxon>
        <taxon>Paenibacillaceae</taxon>
        <taxon>Paenibacillus</taxon>
    </lineage>
</organism>
<dbReference type="AlphaFoldDB" id="A0A4V2WNY1"/>
<keyword evidence="4 7" id="KW-0812">Transmembrane</keyword>
<dbReference type="PANTHER" id="PTHR33452">
    <property type="entry name" value="OXIDOREDUCTASE CATD-RELATED"/>
    <property type="match status" value="1"/>
</dbReference>
<keyword evidence="9" id="KW-1185">Reference proteome</keyword>
<dbReference type="Pfam" id="PF07681">
    <property type="entry name" value="DoxX"/>
    <property type="match status" value="1"/>
</dbReference>
<dbReference type="Proteomes" id="UP000295418">
    <property type="component" value="Unassembled WGS sequence"/>
</dbReference>
<keyword evidence="3" id="KW-1003">Cell membrane</keyword>
<evidence type="ECO:0000256" key="3">
    <source>
        <dbReference type="ARBA" id="ARBA00022475"/>
    </source>
</evidence>
<evidence type="ECO:0000256" key="5">
    <source>
        <dbReference type="ARBA" id="ARBA00022989"/>
    </source>
</evidence>
<comment type="similarity">
    <text evidence="2">Belongs to the DoxX family.</text>
</comment>
<feature type="transmembrane region" description="Helical" evidence="7">
    <location>
        <begin position="66"/>
        <end position="89"/>
    </location>
</feature>